<evidence type="ECO:0000256" key="8">
    <source>
        <dbReference type="RuleBase" id="RU365068"/>
    </source>
</evidence>
<dbReference type="InterPro" id="IPR027417">
    <property type="entry name" value="P-loop_NTPase"/>
</dbReference>
<dbReference type="InterPro" id="IPR011545">
    <property type="entry name" value="DEAD/DEAH_box_helicase_dom"/>
</dbReference>
<organism evidence="11 12">
    <name type="scientific">Monilinia fructigena</name>
    <dbReference type="NCBI Taxonomy" id="38457"/>
    <lineage>
        <taxon>Eukaryota</taxon>
        <taxon>Fungi</taxon>
        <taxon>Dikarya</taxon>
        <taxon>Ascomycota</taxon>
        <taxon>Pezizomycotina</taxon>
        <taxon>Leotiomycetes</taxon>
        <taxon>Helotiales</taxon>
        <taxon>Sclerotiniaceae</taxon>
        <taxon>Monilinia</taxon>
    </lineage>
</organism>
<keyword evidence="12" id="KW-1185">Reference proteome</keyword>
<dbReference type="EC" id="3.6.4.13" evidence="8"/>
<evidence type="ECO:0000256" key="1">
    <source>
        <dbReference type="ARBA" id="ARBA00022741"/>
    </source>
</evidence>
<evidence type="ECO:0000259" key="9">
    <source>
        <dbReference type="PROSITE" id="PS51192"/>
    </source>
</evidence>
<evidence type="ECO:0000256" key="2">
    <source>
        <dbReference type="ARBA" id="ARBA00022801"/>
    </source>
</evidence>
<evidence type="ECO:0000313" key="12">
    <source>
        <dbReference type="Proteomes" id="UP000249056"/>
    </source>
</evidence>
<dbReference type="Pfam" id="PF00270">
    <property type="entry name" value="DEAD"/>
    <property type="match status" value="1"/>
</dbReference>
<sequence>MLPPKDAAVIEEHKVINRFDELTKYGLVHPNVVNEITNTMKLETMTEVQTMTINQALQGTDIIAQARTGTGKTIGFLLPTIQNILEKSPELAARQRYSRARASDIRAIIVSPTRELAEQIAVEAVKITRNTDLIVQVAVGGSSKREMLRKVQREGCHILVGTPGRLQDLLSDEYSQVSAPALTTLVLDEADRLLDDGFSKDIDNIQALLPNQVMGLVRRILKSDYQFVQTVKQGDVATHERIPQKIVATPGMENFMPALVELCKKGIEKAHTEGSSPFKAIVYLNSTANVQLAGEIFKGLDSLQSIEVSTIHGKLTQERRTRVTDRFRRARSALMFSSDVTARGMDFPNVTHVVQIGEGEGWIIMTQDEVPAARRTLRGLPILPDPEILNEVGQATKRVDRESRLTLILGGMGQVWLGWEKPPMISPSLAQKLEVARVPGMILDTKAASLMTRVVEIEDLDLLVEVEDLEVVEEEDSVVEIVEVEERDLVVEIVEVEVEDSVVEIVEVEVEDSVVEIVEVEDSAVEIVEVEVEDLVAVEEADEVVDFGGRAVVEEVLVVVIEEIQRDLGVSSFKLASILN</sequence>
<dbReference type="AlphaFoldDB" id="A0A395J5P2"/>
<evidence type="ECO:0000256" key="6">
    <source>
        <dbReference type="ARBA" id="ARBA00023242"/>
    </source>
</evidence>
<dbReference type="OrthoDB" id="193716at2759"/>
<feature type="domain" description="Helicase ATP-binding" evidence="9">
    <location>
        <begin position="53"/>
        <end position="209"/>
    </location>
</feature>
<evidence type="ECO:0000256" key="7">
    <source>
        <dbReference type="RuleBase" id="RU000492"/>
    </source>
</evidence>
<gene>
    <name evidence="11" type="ORF">DID88_007783</name>
</gene>
<evidence type="ECO:0000256" key="3">
    <source>
        <dbReference type="ARBA" id="ARBA00022806"/>
    </source>
</evidence>
<dbReference type="SMART" id="SM00487">
    <property type="entry name" value="DEXDc"/>
    <property type="match status" value="1"/>
</dbReference>
<dbReference type="PROSITE" id="PS51192">
    <property type="entry name" value="HELICASE_ATP_BIND_1"/>
    <property type="match status" value="1"/>
</dbReference>
<name>A0A395J5P2_9HELO</name>
<keyword evidence="4 7" id="KW-0067">ATP-binding</keyword>
<comment type="caution">
    <text evidence="11">The sequence shown here is derived from an EMBL/GenBank/DDBJ whole genome shotgun (WGS) entry which is preliminary data.</text>
</comment>
<dbReference type="GO" id="GO:0016787">
    <property type="term" value="F:hydrolase activity"/>
    <property type="evidence" value="ECO:0007669"/>
    <property type="project" value="UniProtKB-KW"/>
</dbReference>
<dbReference type="InterPro" id="IPR001650">
    <property type="entry name" value="Helicase_C-like"/>
</dbReference>
<evidence type="ECO:0000313" key="11">
    <source>
        <dbReference type="EMBL" id="RAL67003.1"/>
    </source>
</evidence>
<reference evidence="11 12" key="1">
    <citation type="submission" date="2018-06" db="EMBL/GenBank/DDBJ databases">
        <title>Genome Sequence of the Brown Rot Fungal Pathogen Monilinia fructigena.</title>
        <authorList>
            <person name="Landi L."/>
            <person name="De Miccolis Angelini R.M."/>
            <person name="Pollastro S."/>
            <person name="Abate D."/>
            <person name="Faretra F."/>
            <person name="Romanazzi G."/>
        </authorList>
    </citation>
    <scope>NUCLEOTIDE SEQUENCE [LARGE SCALE GENOMIC DNA]</scope>
    <source>
        <strain evidence="11 12">Mfrg269</strain>
    </source>
</reference>
<dbReference type="SUPFAM" id="SSF52540">
    <property type="entry name" value="P-loop containing nucleoside triphosphate hydrolases"/>
    <property type="match status" value="2"/>
</dbReference>
<evidence type="ECO:0000256" key="4">
    <source>
        <dbReference type="ARBA" id="ARBA00022840"/>
    </source>
</evidence>
<dbReference type="GO" id="GO:0005524">
    <property type="term" value="F:ATP binding"/>
    <property type="evidence" value="ECO:0007669"/>
    <property type="project" value="UniProtKB-UniRule"/>
</dbReference>
<keyword evidence="5 8" id="KW-0694">RNA-binding</keyword>
<keyword evidence="6" id="KW-0539">Nucleus</keyword>
<dbReference type="Pfam" id="PF00271">
    <property type="entry name" value="Helicase_C"/>
    <property type="match status" value="1"/>
</dbReference>
<dbReference type="GO" id="GO:0003724">
    <property type="term" value="F:RNA helicase activity"/>
    <property type="evidence" value="ECO:0007669"/>
    <property type="project" value="UniProtKB-EC"/>
</dbReference>
<keyword evidence="2 7" id="KW-0378">Hydrolase</keyword>
<accession>A0A395J5P2</accession>
<dbReference type="PANTHER" id="PTHR24031">
    <property type="entry name" value="RNA HELICASE"/>
    <property type="match status" value="1"/>
</dbReference>
<keyword evidence="3 7" id="KW-0347">Helicase</keyword>
<dbReference type="PROSITE" id="PS00039">
    <property type="entry name" value="DEAD_ATP_HELICASE"/>
    <property type="match status" value="1"/>
</dbReference>
<dbReference type="GO" id="GO:0003723">
    <property type="term" value="F:RNA binding"/>
    <property type="evidence" value="ECO:0007669"/>
    <property type="project" value="UniProtKB-UniRule"/>
</dbReference>
<proteinExistence type="inferred from homology"/>
<evidence type="ECO:0000256" key="5">
    <source>
        <dbReference type="ARBA" id="ARBA00022884"/>
    </source>
</evidence>
<comment type="similarity">
    <text evidence="7">Belongs to the DEAD box helicase family.</text>
</comment>
<feature type="domain" description="Helicase C-terminal" evidence="10">
    <location>
        <begin position="266"/>
        <end position="461"/>
    </location>
</feature>
<dbReference type="Gene3D" id="3.40.50.300">
    <property type="entry name" value="P-loop containing nucleotide triphosphate hydrolases"/>
    <property type="match status" value="2"/>
</dbReference>
<dbReference type="Proteomes" id="UP000249056">
    <property type="component" value="Unassembled WGS sequence"/>
</dbReference>
<protein>
    <recommendedName>
        <fullName evidence="8">ATP-dependent RNA helicase</fullName>
        <ecNumber evidence="8">3.6.4.13</ecNumber>
    </recommendedName>
</protein>
<dbReference type="InterPro" id="IPR000629">
    <property type="entry name" value="RNA-helicase_DEAD-box_CS"/>
</dbReference>
<keyword evidence="1 7" id="KW-0547">Nucleotide-binding</keyword>
<comment type="function">
    <text evidence="8">RNA helicase.</text>
</comment>
<comment type="catalytic activity">
    <reaction evidence="8">
        <text>ATP + H2O = ADP + phosphate + H(+)</text>
        <dbReference type="Rhea" id="RHEA:13065"/>
        <dbReference type="ChEBI" id="CHEBI:15377"/>
        <dbReference type="ChEBI" id="CHEBI:15378"/>
        <dbReference type="ChEBI" id="CHEBI:30616"/>
        <dbReference type="ChEBI" id="CHEBI:43474"/>
        <dbReference type="ChEBI" id="CHEBI:456216"/>
        <dbReference type="EC" id="3.6.4.13"/>
    </reaction>
</comment>
<dbReference type="SMART" id="SM00490">
    <property type="entry name" value="HELICc"/>
    <property type="match status" value="1"/>
</dbReference>
<dbReference type="PROSITE" id="PS51194">
    <property type="entry name" value="HELICASE_CTER"/>
    <property type="match status" value="1"/>
</dbReference>
<dbReference type="EMBL" id="QKRW01000005">
    <property type="protein sequence ID" value="RAL67003.1"/>
    <property type="molecule type" value="Genomic_DNA"/>
</dbReference>
<dbReference type="InterPro" id="IPR014001">
    <property type="entry name" value="Helicase_ATP-bd"/>
</dbReference>
<evidence type="ECO:0000259" key="10">
    <source>
        <dbReference type="PROSITE" id="PS51194"/>
    </source>
</evidence>
<comment type="domain">
    <text evidence="8">The Q motif is unique to and characteristic of the DEAD box family of RNA helicases and controls ATP binding and hydrolysis.</text>
</comment>